<accession>A0A8S1HWM0</accession>
<gene>
    <name evidence="4" type="ORF">CAUJ_LOCUS15736</name>
</gene>
<dbReference type="SMART" id="SM00314">
    <property type="entry name" value="RA"/>
    <property type="match status" value="1"/>
</dbReference>
<feature type="domain" description="Ras-associating" evidence="3">
    <location>
        <begin position="156"/>
        <end position="257"/>
    </location>
</feature>
<protein>
    <recommendedName>
        <fullName evidence="3">Ras-associating domain-containing protein</fullName>
    </recommendedName>
</protein>
<evidence type="ECO:0000259" key="3">
    <source>
        <dbReference type="PROSITE" id="PS50200"/>
    </source>
</evidence>
<dbReference type="OrthoDB" id="6235964at2759"/>
<dbReference type="InterPro" id="IPR000159">
    <property type="entry name" value="RA_dom"/>
</dbReference>
<dbReference type="InterPro" id="IPR039664">
    <property type="entry name" value="GRB/APBB1IP"/>
</dbReference>
<name>A0A8S1HWM0_9PELO</name>
<dbReference type="Gene3D" id="2.30.29.30">
    <property type="entry name" value="Pleckstrin-homology domain (PH domain)/Phosphotyrosine-binding domain (PTB)"/>
    <property type="match status" value="1"/>
</dbReference>
<evidence type="ECO:0000313" key="5">
    <source>
        <dbReference type="Proteomes" id="UP000835052"/>
    </source>
</evidence>
<reference evidence="4" key="1">
    <citation type="submission" date="2020-10" db="EMBL/GenBank/DDBJ databases">
        <authorList>
            <person name="Kikuchi T."/>
        </authorList>
    </citation>
    <scope>NUCLEOTIDE SEQUENCE</scope>
    <source>
        <strain evidence="4">NKZ352</strain>
    </source>
</reference>
<keyword evidence="1" id="KW-0175">Coiled coil</keyword>
<comment type="caution">
    <text evidence="4">The sequence shown here is derived from an EMBL/GenBank/DDBJ whole genome shotgun (WGS) entry which is preliminary data.</text>
</comment>
<feature type="region of interest" description="Disordered" evidence="2">
    <location>
        <begin position="363"/>
        <end position="387"/>
    </location>
</feature>
<dbReference type="PANTHER" id="PTHR11243">
    <property type="entry name" value="GROWTH FACTOR RECEPTOR-BOUND PROTEIN"/>
    <property type="match status" value="1"/>
</dbReference>
<dbReference type="AlphaFoldDB" id="A0A8S1HWM0"/>
<evidence type="ECO:0000313" key="4">
    <source>
        <dbReference type="EMBL" id="CAD6199837.1"/>
    </source>
</evidence>
<feature type="coiled-coil region" evidence="1">
    <location>
        <begin position="5"/>
        <end position="39"/>
    </location>
</feature>
<evidence type="ECO:0000256" key="1">
    <source>
        <dbReference type="SAM" id="Coils"/>
    </source>
</evidence>
<feature type="compositionally biased region" description="Polar residues" evidence="2">
    <location>
        <begin position="110"/>
        <end position="133"/>
    </location>
</feature>
<dbReference type="PROSITE" id="PS50200">
    <property type="entry name" value="RA"/>
    <property type="match status" value="1"/>
</dbReference>
<feature type="region of interest" description="Disordered" evidence="2">
    <location>
        <begin position="50"/>
        <end position="139"/>
    </location>
</feature>
<dbReference type="Gene3D" id="3.10.20.90">
    <property type="entry name" value="Phosphatidylinositol 3-kinase Catalytic Subunit, Chain A, domain 1"/>
    <property type="match status" value="1"/>
</dbReference>
<dbReference type="Proteomes" id="UP000835052">
    <property type="component" value="Unassembled WGS sequence"/>
</dbReference>
<feature type="compositionally biased region" description="Polar residues" evidence="2">
    <location>
        <begin position="81"/>
        <end position="103"/>
    </location>
</feature>
<sequence>MLSSYNAYKRRQQSAEWQLDELLEELEALETQLNTSNGGDQLLLGMSSALPTSSSAHDQLLRAKDSAVSKPVAHHHHHQQPATSTCSSPDGDSAFGDSSSTESARCRDSSAFSSNESCRDSLNTPSPTQTSPRNGELSADELKAQRIRLALEKMKEAKVARILVKFFGEGGVPLQLLIDERWTVAETLRQLADKNHMTLMEDHCIVEEFPDLHIQRVYEDHENVVENISMWVQDSPNKLHFIRRPDKYSFIYRPEMYLVTEKTSHIEVPSGTVWKQDVKQKFVREFFTNETVGKKASKDLTCLMSMHSSQIYTGINWEKKYKSPTPWCISIKLTKLQIKNSQYIKYICADDELTFQEMGRRFEDSQGEENSENGRMVPRGDWENSLS</sequence>
<dbReference type="EMBL" id="CAJGYM010000207">
    <property type="protein sequence ID" value="CAD6199837.1"/>
    <property type="molecule type" value="Genomic_DNA"/>
</dbReference>
<proteinExistence type="predicted"/>
<keyword evidence="5" id="KW-1185">Reference proteome</keyword>
<dbReference type="InterPro" id="IPR011993">
    <property type="entry name" value="PH-like_dom_sf"/>
</dbReference>
<dbReference type="PANTHER" id="PTHR11243:SF23">
    <property type="entry name" value="LD06925P"/>
    <property type="match status" value="1"/>
</dbReference>
<dbReference type="GO" id="GO:0007165">
    <property type="term" value="P:signal transduction"/>
    <property type="evidence" value="ECO:0007669"/>
    <property type="project" value="InterPro"/>
</dbReference>
<evidence type="ECO:0000256" key="2">
    <source>
        <dbReference type="SAM" id="MobiDB-lite"/>
    </source>
</evidence>
<organism evidence="4 5">
    <name type="scientific">Caenorhabditis auriculariae</name>
    <dbReference type="NCBI Taxonomy" id="2777116"/>
    <lineage>
        <taxon>Eukaryota</taxon>
        <taxon>Metazoa</taxon>
        <taxon>Ecdysozoa</taxon>
        <taxon>Nematoda</taxon>
        <taxon>Chromadorea</taxon>
        <taxon>Rhabditida</taxon>
        <taxon>Rhabditina</taxon>
        <taxon>Rhabditomorpha</taxon>
        <taxon>Rhabditoidea</taxon>
        <taxon>Rhabditidae</taxon>
        <taxon>Peloderinae</taxon>
        <taxon>Caenorhabditis</taxon>
    </lineage>
</organism>
<dbReference type="Pfam" id="PF21989">
    <property type="entry name" value="RA_2"/>
    <property type="match status" value="1"/>
</dbReference>
<feature type="compositionally biased region" description="Basic and acidic residues" evidence="2">
    <location>
        <begin position="378"/>
        <end position="387"/>
    </location>
</feature>
<dbReference type="SUPFAM" id="SSF54236">
    <property type="entry name" value="Ubiquitin-like"/>
    <property type="match status" value="1"/>
</dbReference>
<dbReference type="InterPro" id="IPR029071">
    <property type="entry name" value="Ubiquitin-like_domsf"/>
</dbReference>